<accession>A0A151U6P8</accession>
<keyword evidence="1" id="KW-0812">Transmembrane</keyword>
<keyword evidence="1" id="KW-1133">Transmembrane helix</keyword>
<protein>
    <submittedName>
        <fullName evidence="2">Uncharacterized protein</fullName>
    </submittedName>
</protein>
<proteinExistence type="predicted"/>
<feature type="transmembrane region" description="Helical" evidence="1">
    <location>
        <begin position="42"/>
        <end position="67"/>
    </location>
</feature>
<gene>
    <name evidence="2" type="ORF">KK1_007663</name>
</gene>
<evidence type="ECO:0000313" key="3">
    <source>
        <dbReference type="Proteomes" id="UP000075243"/>
    </source>
</evidence>
<keyword evidence="1" id="KW-0472">Membrane</keyword>
<dbReference type="Proteomes" id="UP000075243">
    <property type="component" value="Chromosome 2"/>
</dbReference>
<dbReference type="EMBL" id="CM003604">
    <property type="protein sequence ID" value="KYP74969.1"/>
    <property type="molecule type" value="Genomic_DNA"/>
</dbReference>
<name>A0A151U6P8_CAJCA</name>
<dbReference type="Gramene" id="C.cajan_07460.t">
    <property type="protein sequence ID" value="C.cajan_07460.t.cds1"/>
    <property type="gene ID" value="C.cajan_07460"/>
</dbReference>
<sequence length="68" mass="7136">IEAISLSGVLGKWPSEGTSGFQSFLGVPGFTSHIKGTEGGSLITCFFFFSVSFIFHCLGAFASIVSIL</sequence>
<evidence type="ECO:0000313" key="2">
    <source>
        <dbReference type="EMBL" id="KYP74969.1"/>
    </source>
</evidence>
<keyword evidence="3" id="KW-1185">Reference proteome</keyword>
<organism evidence="2 3">
    <name type="scientific">Cajanus cajan</name>
    <name type="common">Pigeon pea</name>
    <name type="synonym">Cajanus indicus</name>
    <dbReference type="NCBI Taxonomy" id="3821"/>
    <lineage>
        <taxon>Eukaryota</taxon>
        <taxon>Viridiplantae</taxon>
        <taxon>Streptophyta</taxon>
        <taxon>Embryophyta</taxon>
        <taxon>Tracheophyta</taxon>
        <taxon>Spermatophyta</taxon>
        <taxon>Magnoliopsida</taxon>
        <taxon>eudicotyledons</taxon>
        <taxon>Gunneridae</taxon>
        <taxon>Pentapetalae</taxon>
        <taxon>rosids</taxon>
        <taxon>fabids</taxon>
        <taxon>Fabales</taxon>
        <taxon>Fabaceae</taxon>
        <taxon>Papilionoideae</taxon>
        <taxon>50 kb inversion clade</taxon>
        <taxon>NPAAA clade</taxon>
        <taxon>indigoferoid/millettioid clade</taxon>
        <taxon>Phaseoleae</taxon>
        <taxon>Cajanus</taxon>
    </lineage>
</organism>
<dbReference type="AlphaFoldDB" id="A0A151U6P8"/>
<reference evidence="2 3" key="1">
    <citation type="journal article" date="2012" name="Nat. Biotechnol.">
        <title>Draft genome sequence of pigeonpea (Cajanus cajan), an orphan legume crop of resource-poor farmers.</title>
        <authorList>
            <person name="Varshney R.K."/>
            <person name="Chen W."/>
            <person name="Li Y."/>
            <person name="Bharti A.K."/>
            <person name="Saxena R.K."/>
            <person name="Schlueter J.A."/>
            <person name="Donoghue M.T."/>
            <person name="Azam S."/>
            <person name="Fan G."/>
            <person name="Whaley A.M."/>
            <person name="Farmer A.D."/>
            <person name="Sheridan J."/>
            <person name="Iwata A."/>
            <person name="Tuteja R."/>
            <person name="Penmetsa R.V."/>
            <person name="Wu W."/>
            <person name="Upadhyaya H.D."/>
            <person name="Yang S.P."/>
            <person name="Shah T."/>
            <person name="Saxena K.B."/>
            <person name="Michael T."/>
            <person name="McCombie W.R."/>
            <person name="Yang B."/>
            <person name="Zhang G."/>
            <person name="Yang H."/>
            <person name="Wang J."/>
            <person name="Spillane C."/>
            <person name="Cook D.R."/>
            <person name="May G.D."/>
            <person name="Xu X."/>
            <person name="Jackson S.A."/>
        </authorList>
    </citation>
    <scope>NUCLEOTIDE SEQUENCE [LARGE SCALE GENOMIC DNA]</scope>
    <source>
        <strain evidence="3">cv. Asha</strain>
    </source>
</reference>
<evidence type="ECO:0000256" key="1">
    <source>
        <dbReference type="SAM" id="Phobius"/>
    </source>
</evidence>
<feature type="non-terminal residue" evidence="2">
    <location>
        <position position="1"/>
    </location>
</feature>